<dbReference type="AlphaFoldDB" id="A0A2P2PTE2"/>
<feature type="transmembrane region" description="Helical" evidence="1">
    <location>
        <begin position="15"/>
        <end position="34"/>
    </location>
</feature>
<organism evidence="2">
    <name type="scientific">Rhizophora mucronata</name>
    <name type="common">Asiatic mangrove</name>
    <dbReference type="NCBI Taxonomy" id="61149"/>
    <lineage>
        <taxon>Eukaryota</taxon>
        <taxon>Viridiplantae</taxon>
        <taxon>Streptophyta</taxon>
        <taxon>Embryophyta</taxon>
        <taxon>Tracheophyta</taxon>
        <taxon>Spermatophyta</taxon>
        <taxon>Magnoliopsida</taxon>
        <taxon>eudicotyledons</taxon>
        <taxon>Gunneridae</taxon>
        <taxon>Pentapetalae</taxon>
        <taxon>rosids</taxon>
        <taxon>fabids</taxon>
        <taxon>Malpighiales</taxon>
        <taxon>Rhizophoraceae</taxon>
        <taxon>Rhizophora</taxon>
    </lineage>
</organism>
<dbReference type="EMBL" id="GGEC01077491">
    <property type="protein sequence ID" value="MBX57975.1"/>
    <property type="molecule type" value="Transcribed_RNA"/>
</dbReference>
<proteinExistence type="predicted"/>
<sequence>MHYNFSNMLFNPLNIFHKLSCTCILLTGISILNIS</sequence>
<evidence type="ECO:0000256" key="1">
    <source>
        <dbReference type="SAM" id="Phobius"/>
    </source>
</evidence>
<reference evidence="2" key="1">
    <citation type="submission" date="2018-02" db="EMBL/GenBank/DDBJ databases">
        <title>Rhizophora mucronata_Transcriptome.</title>
        <authorList>
            <person name="Meera S.P."/>
            <person name="Sreeshan A."/>
            <person name="Augustine A."/>
        </authorList>
    </citation>
    <scope>NUCLEOTIDE SEQUENCE</scope>
    <source>
        <tissue evidence="2">Leaf</tissue>
    </source>
</reference>
<evidence type="ECO:0000313" key="2">
    <source>
        <dbReference type="EMBL" id="MBX57975.1"/>
    </source>
</evidence>
<keyword evidence="1" id="KW-0472">Membrane</keyword>
<keyword evidence="1" id="KW-0812">Transmembrane</keyword>
<protein>
    <submittedName>
        <fullName evidence="2">Uncharacterized protein</fullName>
    </submittedName>
</protein>
<accession>A0A2P2PTE2</accession>
<keyword evidence="1" id="KW-1133">Transmembrane helix</keyword>
<name>A0A2P2PTE2_RHIMU</name>